<evidence type="ECO:0000256" key="4">
    <source>
        <dbReference type="ARBA" id="ARBA00023136"/>
    </source>
</evidence>
<dbReference type="VEuPathDB" id="FungiDB:P170DRAFT_471421"/>
<evidence type="ECO:0000313" key="7">
    <source>
        <dbReference type="EMBL" id="PLB51489.1"/>
    </source>
</evidence>
<protein>
    <submittedName>
        <fullName evidence="7">MFS general substrate transporter</fullName>
    </submittedName>
</protein>
<dbReference type="Gene3D" id="1.20.1720.10">
    <property type="entry name" value="Multidrug resistance protein D"/>
    <property type="match status" value="1"/>
</dbReference>
<dbReference type="GeneID" id="36560535"/>
<feature type="transmembrane region" description="Helical" evidence="5">
    <location>
        <begin position="156"/>
        <end position="177"/>
    </location>
</feature>
<dbReference type="OrthoDB" id="440553at2759"/>
<gene>
    <name evidence="7" type="ORF">P170DRAFT_471421</name>
</gene>
<sequence>MNGFTELEEKESTCSTEKQPEFFLHGVRLWVAGAGLAICIFLPTLEISIVSTSLITLGNELHGFDQTPWIPNAYILTYSGFLMIWSRCGDIFGVRASLLTSLAFFVAFSGGCGAVQNLNELIICRAFQGIGAAGVFALSTFGFLRLMHPSRYGTIAALAGVMISLGLVLGPICGGAINNAGGWRWIFLLNVPAGAVAWLCILIAMPYHYPHPPPLRSATNPAGTWMKSFLKNQGIFLRQVDFLGAFLILAASMLLVAALQEGTVDFTWSSGVIISFFVVSGALWVAFLAWIWFLSRRSWAIHPILPWRLTKSRVFMGCVLGWFLTGPALVVSVIELPQRYQTVNKSSPLGAGVKLLAYSLSNPVGGIISSTLMTKFKVPFVYTLGAGWVLQSVGFFLMSEIPTTVDLWLGQFGYFAMFGLGIGITGSALYMLVPESVDEPDQLIAMGTATQGRQVGGALGVAIATTMLNTHLTDGLASFLAPEQIDAVKDTAQAIDKFPEAVQIDVRRTFAEAYNLQMKMVGGFALAQVLVIAMIWKKHQIRIVKPRSAG</sequence>
<dbReference type="PANTHER" id="PTHR23501:SF43">
    <property type="entry name" value="MULTIDRUG TRANSPORTER, PUTATIVE (AFU_ORTHOLOGUE AFUA_6G03040)-RELATED"/>
    <property type="match status" value="1"/>
</dbReference>
<dbReference type="Proteomes" id="UP000234275">
    <property type="component" value="Unassembled WGS sequence"/>
</dbReference>
<name>A0A2I2GF22_9EURO</name>
<evidence type="ECO:0000256" key="5">
    <source>
        <dbReference type="SAM" id="Phobius"/>
    </source>
</evidence>
<feature type="domain" description="Major facilitator superfamily (MFS) profile" evidence="6">
    <location>
        <begin position="32"/>
        <end position="540"/>
    </location>
</feature>
<feature type="transmembrane region" description="Helical" evidence="5">
    <location>
        <begin position="27"/>
        <end position="49"/>
    </location>
</feature>
<dbReference type="Gene3D" id="1.20.1250.20">
    <property type="entry name" value="MFS general substrate transporter like domains"/>
    <property type="match status" value="1"/>
</dbReference>
<dbReference type="AlphaFoldDB" id="A0A2I2GF22"/>
<feature type="transmembrane region" description="Helical" evidence="5">
    <location>
        <begin position="380"/>
        <end position="400"/>
    </location>
</feature>
<keyword evidence="4 5" id="KW-0472">Membrane</keyword>
<feature type="transmembrane region" description="Helical" evidence="5">
    <location>
        <begin position="183"/>
        <end position="207"/>
    </location>
</feature>
<dbReference type="PROSITE" id="PS50850">
    <property type="entry name" value="MFS"/>
    <property type="match status" value="1"/>
</dbReference>
<evidence type="ECO:0000259" key="6">
    <source>
        <dbReference type="PROSITE" id="PS50850"/>
    </source>
</evidence>
<dbReference type="InterPro" id="IPR011701">
    <property type="entry name" value="MFS"/>
</dbReference>
<dbReference type="PANTHER" id="PTHR23501">
    <property type="entry name" value="MAJOR FACILITATOR SUPERFAMILY"/>
    <property type="match status" value="1"/>
</dbReference>
<dbReference type="InterPro" id="IPR020846">
    <property type="entry name" value="MFS_dom"/>
</dbReference>
<keyword evidence="3 5" id="KW-1133">Transmembrane helix</keyword>
<dbReference type="SUPFAM" id="SSF103473">
    <property type="entry name" value="MFS general substrate transporter"/>
    <property type="match status" value="2"/>
</dbReference>
<comment type="subcellular location">
    <subcellularLocation>
        <location evidence="1">Membrane</location>
        <topology evidence="1">Multi-pass membrane protein</topology>
    </subcellularLocation>
</comment>
<feature type="transmembrane region" description="Helical" evidence="5">
    <location>
        <begin position="122"/>
        <end position="144"/>
    </location>
</feature>
<feature type="transmembrane region" description="Helical" evidence="5">
    <location>
        <begin position="69"/>
        <end position="86"/>
    </location>
</feature>
<feature type="transmembrane region" description="Helical" evidence="5">
    <location>
        <begin position="412"/>
        <end position="433"/>
    </location>
</feature>
<feature type="transmembrane region" description="Helical" evidence="5">
    <location>
        <begin position="271"/>
        <end position="293"/>
    </location>
</feature>
<dbReference type="GO" id="GO:0005886">
    <property type="term" value="C:plasma membrane"/>
    <property type="evidence" value="ECO:0007669"/>
    <property type="project" value="TreeGrafter"/>
</dbReference>
<feature type="transmembrane region" description="Helical" evidence="5">
    <location>
        <begin position="98"/>
        <end position="116"/>
    </location>
</feature>
<evidence type="ECO:0000256" key="3">
    <source>
        <dbReference type="ARBA" id="ARBA00022989"/>
    </source>
</evidence>
<feature type="transmembrane region" description="Helical" evidence="5">
    <location>
        <begin position="516"/>
        <end position="536"/>
    </location>
</feature>
<evidence type="ECO:0000313" key="8">
    <source>
        <dbReference type="Proteomes" id="UP000234275"/>
    </source>
</evidence>
<evidence type="ECO:0000256" key="1">
    <source>
        <dbReference type="ARBA" id="ARBA00004141"/>
    </source>
</evidence>
<feature type="transmembrane region" description="Helical" evidence="5">
    <location>
        <begin position="235"/>
        <end position="259"/>
    </location>
</feature>
<dbReference type="Pfam" id="PF07690">
    <property type="entry name" value="MFS_1"/>
    <property type="match status" value="1"/>
</dbReference>
<keyword evidence="2 5" id="KW-0812">Transmembrane</keyword>
<evidence type="ECO:0000256" key="2">
    <source>
        <dbReference type="ARBA" id="ARBA00022692"/>
    </source>
</evidence>
<dbReference type="PRINTS" id="PR01036">
    <property type="entry name" value="TCRTETB"/>
</dbReference>
<dbReference type="RefSeq" id="XP_024706791.1">
    <property type="nucleotide sequence ID" value="XM_024852837.1"/>
</dbReference>
<dbReference type="InterPro" id="IPR036259">
    <property type="entry name" value="MFS_trans_sf"/>
</dbReference>
<organism evidence="7 8">
    <name type="scientific">Aspergillus steynii IBT 23096</name>
    <dbReference type="NCBI Taxonomy" id="1392250"/>
    <lineage>
        <taxon>Eukaryota</taxon>
        <taxon>Fungi</taxon>
        <taxon>Dikarya</taxon>
        <taxon>Ascomycota</taxon>
        <taxon>Pezizomycotina</taxon>
        <taxon>Eurotiomycetes</taxon>
        <taxon>Eurotiomycetidae</taxon>
        <taxon>Eurotiales</taxon>
        <taxon>Aspergillaceae</taxon>
        <taxon>Aspergillus</taxon>
        <taxon>Aspergillus subgen. Circumdati</taxon>
    </lineage>
</organism>
<keyword evidence="8" id="KW-1185">Reference proteome</keyword>
<dbReference type="GO" id="GO:0022857">
    <property type="term" value="F:transmembrane transporter activity"/>
    <property type="evidence" value="ECO:0007669"/>
    <property type="project" value="InterPro"/>
</dbReference>
<comment type="caution">
    <text evidence="7">The sequence shown here is derived from an EMBL/GenBank/DDBJ whole genome shotgun (WGS) entry which is preliminary data.</text>
</comment>
<accession>A0A2I2GF22</accession>
<proteinExistence type="predicted"/>
<reference evidence="7 8" key="1">
    <citation type="submission" date="2016-12" db="EMBL/GenBank/DDBJ databases">
        <title>The genomes of Aspergillus section Nigri reveals drivers in fungal speciation.</title>
        <authorList>
            <consortium name="DOE Joint Genome Institute"/>
            <person name="Vesth T.C."/>
            <person name="Nybo J."/>
            <person name="Theobald S."/>
            <person name="Brandl J."/>
            <person name="Frisvad J.C."/>
            <person name="Nielsen K.F."/>
            <person name="Lyhne E.K."/>
            <person name="Kogle M.E."/>
            <person name="Kuo A."/>
            <person name="Riley R."/>
            <person name="Clum A."/>
            <person name="Nolan M."/>
            <person name="Lipzen A."/>
            <person name="Salamov A."/>
            <person name="Henrissat B."/>
            <person name="Wiebenga A."/>
            <person name="De Vries R.P."/>
            <person name="Grigoriev I.V."/>
            <person name="Mortensen U.H."/>
            <person name="Andersen M.R."/>
            <person name="Baker S.E."/>
        </authorList>
    </citation>
    <scope>NUCLEOTIDE SEQUENCE [LARGE SCALE GENOMIC DNA]</scope>
    <source>
        <strain evidence="7 8">IBT 23096</strain>
    </source>
</reference>
<dbReference type="EMBL" id="MSFO01000002">
    <property type="protein sequence ID" value="PLB51489.1"/>
    <property type="molecule type" value="Genomic_DNA"/>
</dbReference>
<feature type="transmembrane region" description="Helical" evidence="5">
    <location>
        <begin position="314"/>
        <end position="334"/>
    </location>
</feature>